<evidence type="ECO:0000313" key="3">
    <source>
        <dbReference type="Proteomes" id="UP001258017"/>
    </source>
</evidence>
<name>A0AAD9RRL8_9HYME</name>
<keyword evidence="1" id="KW-0472">Membrane</keyword>
<gene>
    <name evidence="2" type="ORF">KPH14_006915</name>
</gene>
<protein>
    <submittedName>
        <fullName evidence="2">Uncharacterized protein</fullName>
    </submittedName>
</protein>
<organism evidence="2 3">
    <name type="scientific">Odynerus spinipes</name>
    <dbReference type="NCBI Taxonomy" id="1348599"/>
    <lineage>
        <taxon>Eukaryota</taxon>
        <taxon>Metazoa</taxon>
        <taxon>Ecdysozoa</taxon>
        <taxon>Arthropoda</taxon>
        <taxon>Hexapoda</taxon>
        <taxon>Insecta</taxon>
        <taxon>Pterygota</taxon>
        <taxon>Neoptera</taxon>
        <taxon>Endopterygota</taxon>
        <taxon>Hymenoptera</taxon>
        <taxon>Apocrita</taxon>
        <taxon>Aculeata</taxon>
        <taxon>Vespoidea</taxon>
        <taxon>Vespidae</taxon>
        <taxon>Eumeninae</taxon>
        <taxon>Odynerus</taxon>
    </lineage>
</organism>
<keyword evidence="3" id="KW-1185">Reference proteome</keyword>
<feature type="transmembrane region" description="Helical" evidence="1">
    <location>
        <begin position="72"/>
        <end position="105"/>
    </location>
</feature>
<dbReference type="EMBL" id="JAIFRP010000026">
    <property type="protein sequence ID" value="KAK2584546.1"/>
    <property type="molecule type" value="Genomic_DNA"/>
</dbReference>
<keyword evidence="1" id="KW-1133">Transmembrane helix</keyword>
<sequence length="149" mass="17109">MMEVYPTLPKFMVQECPDEDDLTDIDDEVFIRDGKNGILKFDDDGGVKRPLMAPRKKCRKFYKVGHRFSYKVLFVPICYGLIALAILLGLIALCIYTANIFPISLTMLKRWLFHELKTSMESKTLLLDLVQILFCSHNVSLCILSITKV</sequence>
<reference evidence="2" key="2">
    <citation type="journal article" date="2023" name="Commun. Biol.">
        <title>Intrasexual cuticular hydrocarbon dimorphism in a wasp sheds light on hydrocarbon biosynthesis genes in Hymenoptera.</title>
        <authorList>
            <person name="Moris V.C."/>
            <person name="Podsiadlowski L."/>
            <person name="Martin S."/>
            <person name="Oeyen J.P."/>
            <person name="Donath A."/>
            <person name="Petersen M."/>
            <person name="Wilbrandt J."/>
            <person name="Misof B."/>
            <person name="Liedtke D."/>
            <person name="Thamm M."/>
            <person name="Scheiner R."/>
            <person name="Schmitt T."/>
            <person name="Niehuis O."/>
        </authorList>
    </citation>
    <scope>NUCLEOTIDE SEQUENCE</scope>
    <source>
        <strain evidence="2">GBR_01_08_01A</strain>
    </source>
</reference>
<feature type="transmembrane region" description="Helical" evidence="1">
    <location>
        <begin position="125"/>
        <end position="146"/>
    </location>
</feature>
<accession>A0AAD9RRL8</accession>
<dbReference type="AlphaFoldDB" id="A0AAD9RRL8"/>
<keyword evidence="1" id="KW-0812">Transmembrane</keyword>
<dbReference type="Proteomes" id="UP001258017">
    <property type="component" value="Unassembled WGS sequence"/>
</dbReference>
<reference evidence="2" key="1">
    <citation type="submission" date="2021-08" db="EMBL/GenBank/DDBJ databases">
        <authorList>
            <person name="Misof B."/>
            <person name="Oliver O."/>
            <person name="Podsiadlowski L."/>
            <person name="Donath A."/>
            <person name="Peters R."/>
            <person name="Mayer C."/>
            <person name="Rust J."/>
            <person name="Gunkel S."/>
            <person name="Lesny P."/>
            <person name="Martin S."/>
            <person name="Oeyen J.P."/>
            <person name="Petersen M."/>
            <person name="Panagiotis P."/>
            <person name="Wilbrandt J."/>
            <person name="Tanja T."/>
        </authorList>
    </citation>
    <scope>NUCLEOTIDE SEQUENCE</scope>
    <source>
        <strain evidence="2">GBR_01_08_01A</strain>
        <tissue evidence="2">Thorax + abdomen</tissue>
    </source>
</reference>
<evidence type="ECO:0000256" key="1">
    <source>
        <dbReference type="SAM" id="Phobius"/>
    </source>
</evidence>
<proteinExistence type="predicted"/>
<comment type="caution">
    <text evidence="2">The sequence shown here is derived from an EMBL/GenBank/DDBJ whole genome shotgun (WGS) entry which is preliminary data.</text>
</comment>
<evidence type="ECO:0000313" key="2">
    <source>
        <dbReference type="EMBL" id="KAK2584546.1"/>
    </source>
</evidence>